<evidence type="ECO:0000313" key="2">
    <source>
        <dbReference type="Proteomes" id="UP001600888"/>
    </source>
</evidence>
<sequence>MPAGTCWGYRNSERTENFGISGWARKPRPPSPLNGFSEQCALPRKISTSRCSRNWAAAIEKHVKRA</sequence>
<reference evidence="1 2" key="1">
    <citation type="submission" date="2024-03" db="EMBL/GenBank/DDBJ databases">
        <title>A high-quality draft genome sequence of Diaporthe vaccinii, a causative agent of upright dieback and viscid rot disease in cranberry plants.</title>
        <authorList>
            <person name="Sarrasin M."/>
            <person name="Lang B.F."/>
            <person name="Burger G."/>
        </authorList>
    </citation>
    <scope>NUCLEOTIDE SEQUENCE [LARGE SCALE GENOMIC DNA]</scope>
    <source>
        <strain evidence="1 2">IS7</strain>
    </source>
</reference>
<name>A0ABR4EMF5_9PEZI</name>
<evidence type="ECO:0000313" key="1">
    <source>
        <dbReference type="EMBL" id="KAL2283603.1"/>
    </source>
</evidence>
<protein>
    <submittedName>
        <fullName evidence="1">Uncharacterized protein</fullName>
    </submittedName>
</protein>
<keyword evidence="2" id="KW-1185">Reference proteome</keyword>
<dbReference type="Proteomes" id="UP001600888">
    <property type="component" value="Unassembled WGS sequence"/>
</dbReference>
<organism evidence="1 2">
    <name type="scientific">Diaporthe vaccinii</name>
    <dbReference type="NCBI Taxonomy" id="105482"/>
    <lineage>
        <taxon>Eukaryota</taxon>
        <taxon>Fungi</taxon>
        <taxon>Dikarya</taxon>
        <taxon>Ascomycota</taxon>
        <taxon>Pezizomycotina</taxon>
        <taxon>Sordariomycetes</taxon>
        <taxon>Sordariomycetidae</taxon>
        <taxon>Diaporthales</taxon>
        <taxon>Diaporthaceae</taxon>
        <taxon>Diaporthe</taxon>
        <taxon>Diaporthe eres species complex</taxon>
    </lineage>
</organism>
<proteinExistence type="predicted"/>
<comment type="caution">
    <text evidence="1">The sequence shown here is derived from an EMBL/GenBank/DDBJ whole genome shotgun (WGS) entry which is preliminary data.</text>
</comment>
<dbReference type="EMBL" id="JBAWTH010000042">
    <property type="protein sequence ID" value="KAL2283603.1"/>
    <property type="molecule type" value="Genomic_DNA"/>
</dbReference>
<gene>
    <name evidence="1" type="ORF">FJTKL_09908</name>
</gene>
<accession>A0ABR4EMF5</accession>